<keyword evidence="1" id="KW-1133">Transmembrane helix</keyword>
<feature type="transmembrane region" description="Helical" evidence="1">
    <location>
        <begin position="61"/>
        <end position="79"/>
    </location>
</feature>
<protein>
    <submittedName>
        <fullName evidence="2">Uncharacterized protein</fullName>
    </submittedName>
</protein>
<gene>
    <name evidence="2" type="ORF">EURHEDRAFT_407906</name>
</gene>
<dbReference type="RefSeq" id="XP_040643585.1">
    <property type="nucleotide sequence ID" value="XM_040780694.1"/>
</dbReference>
<evidence type="ECO:0000313" key="3">
    <source>
        <dbReference type="Proteomes" id="UP000019804"/>
    </source>
</evidence>
<evidence type="ECO:0000313" key="2">
    <source>
        <dbReference type="EMBL" id="EYE99897.1"/>
    </source>
</evidence>
<proteinExistence type="predicted"/>
<dbReference type="AlphaFoldDB" id="A0A017SSD3"/>
<dbReference type="GeneID" id="63695818"/>
<dbReference type="EMBL" id="KK088411">
    <property type="protein sequence ID" value="EYE99897.1"/>
    <property type="molecule type" value="Genomic_DNA"/>
</dbReference>
<evidence type="ECO:0000256" key="1">
    <source>
        <dbReference type="SAM" id="Phobius"/>
    </source>
</evidence>
<keyword evidence="1" id="KW-0472">Membrane</keyword>
<organism evidence="2 3">
    <name type="scientific">Aspergillus ruber (strain CBS 135680)</name>
    <dbReference type="NCBI Taxonomy" id="1388766"/>
    <lineage>
        <taxon>Eukaryota</taxon>
        <taxon>Fungi</taxon>
        <taxon>Dikarya</taxon>
        <taxon>Ascomycota</taxon>
        <taxon>Pezizomycotina</taxon>
        <taxon>Eurotiomycetes</taxon>
        <taxon>Eurotiomycetidae</taxon>
        <taxon>Eurotiales</taxon>
        <taxon>Aspergillaceae</taxon>
        <taxon>Aspergillus</taxon>
        <taxon>Aspergillus subgen. Aspergillus</taxon>
    </lineage>
</organism>
<keyword evidence="3" id="KW-1185">Reference proteome</keyword>
<sequence>MSVLETTVVVSISSRINIFLLSIPTSYELGIASEQSSAGQPASQQPNRAGPTIIAEFNRSIHNIAIVIAIAIVIVFFRYPVRQGLWKEVGARVASSYDVLEGGSRKTD</sequence>
<reference evidence="3" key="1">
    <citation type="journal article" date="2014" name="Nat. Commun.">
        <title>Genomic adaptations of the halophilic Dead Sea filamentous fungus Eurotium rubrum.</title>
        <authorList>
            <person name="Kis-Papo T."/>
            <person name="Weig A.R."/>
            <person name="Riley R."/>
            <person name="Persoh D."/>
            <person name="Salamov A."/>
            <person name="Sun H."/>
            <person name="Lipzen A."/>
            <person name="Wasser S.P."/>
            <person name="Rambold G."/>
            <person name="Grigoriev I.V."/>
            <person name="Nevo E."/>
        </authorList>
    </citation>
    <scope>NUCLEOTIDE SEQUENCE [LARGE SCALE GENOMIC DNA]</scope>
    <source>
        <strain evidence="3">CBS 135680</strain>
    </source>
</reference>
<dbReference type="Proteomes" id="UP000019804">
    <property type="component" value="Unassembled WGS sequence"/>
</dbReference>
<name>A0A017SSD3_ASPRC</name>
<accession>A0A017SSD3</accession>
<keyword evidence="1" id="KW-0812">Transmembrane</keyword>
<dbReference type="HOGENOM" id="CLU_2196386_0_0_1"/>